<proteinExistence type="predicted"/>
<evidence type="ECO:0000313" key="2">
    <source>
        <dbReference type="EMBL" id="SDC36136.1"/>
    </source>
</evidence>
<evidence type="ECO:0000313" key="3">
    <source>
        <dbReference type="Proteomes" id="UP000198528"/>
    </source>
</evidence>
<keyword evidence="3" id="KW-1185">Reference proteome</keyword>
<feature type="transmembrane region" description="Helical" evidence="1">
    <location>
        <begin position="38"/>
        <end position="57"/>
    </location>
</feature>
<reference evidence="3" key="1">
    <citation type="submission" date="2016-10" db="EMBL/GenBank/DDBJ databases">
        <authorList>
            <person name="Varghese N."/>
            <person name="Submissions S."/>
        </authorList>
    </citation>
    <scope>NUCLEOTIDE SEQUENCE [LARGE SCALE GENOMIC DNA]</scope>
    <source>
        <strain evidence="3">DSM 22619</strain>
    </source>
</reference>
<keyword evidence="1" id="KW-0472">Membrane</keyword>
<feature type="transmembrane region" description="Helical" evidence="1">
    <location>
        <begin position="12"/>
        <end position="32"/>
    </location>
</feature>
<keyword evidence="1" id="KW-1133">Transmembrane helix</keyword>
<dbReference type="EMBL" id="FMZL01000011">
    <property type="protein sequence ID" value="SDC36136.1"/>
    <property type="molecule type" value="Genomic_DNA"/>
</dbReference>
<organism evidence="2 3">
    <name type="scientific">Parafannyhessea umbonata</name>
    <dbReference type="NCBI Taxonomy" id="604330"/>
    <lineage>
        <taxon>Bacteria</taxon>
        <taxon>Bacillati</taxon>
        <taxon>Actinomycetota</taxon>
        <taxon>Coriobacteriia</taxon>
        <taxon>Coriobacteriales</taxon>
        <taxon>Atopobiaceae</taxon>
        <taxon>Parafannyhessea</taxon>
    </lineage>
</organism>
<sequence length="125" mass="13463">MNDACKKLKIVCIISLIVGVLATASAIALIVVNHLNPRAYVGLIDGVLCAYMGFQCARKINVPSNARQIRNMSSVMVLVMFFCAAYILVAPQKSLAEIFIGSTCVVMALLVFVLSKKVVTILDAK</sequence>
<accession>A0A1G6L0J9</accession>
<protein>
    <submittedName>
        <fullName evidence="2">Uncharacterized protein</fullName>
    </submittedName>
</protein>
<gene>
    <name evidence="2" type="ORF">SAMN04487824_1112</name>
</gene>
<keyword evidence="1" id="KW-0812">Transmembrane</keyword>
<dbReference type="AlphaFoldDB" id="A0A1G6L0J9"/>
<dbReference type="Proteomes" id="UP000198528">
    <property type="component" value="Unassembled WGS sequence"/>
</dbReference>
<feature type="transmembrane region" description="Helical" evidence="1">
    <location>
        <begin position="95"/>
        <end position="115"/>
    </location>
</feature>
<evidence type="ECO:0000256" key="1">
    <source>
        <dbReference type="SAM" id="Phobius"/>
    </source>
</evidence>
<dbReference type="RefSeq" id="WP_090846457.1">
    <property type="nucleotide sequence ID" value="NZ_FMZL01000011.1"/>
</dbReference>
<name>A0A1G6L0J9_9ACTN</name>
<feature type="transmembrane region" description="Helical" evidence="1">
    <location>
        <begin position="69"/>
        <end position="89"/>
    </location>
</feature>